<keyword evidence="2" id="KW-1185">Reference proteome</keyword>
<protein>
    <submittedName>
        <fullName evidence="1">HEAT repeat,HECT-domain isoform 1</fullName>
    </submittedName>
</protein>
<gene>
    <name evidence="1" type="ORF">F511_41278</name>
</gene>
<dbReference type="AlphaFoldDB" id="A0A2Z7CYQ7"/>
<sequence>MRIRPPELETSICDAKYRVSLPPPPPPLDRTCSDQLFEEFPSVLISLGLLVQADEGTLLPVMDLIRRFYRRLPTRASFPVILVGARRLSPARREIWAPPDLDLQASPRMEEFRIFVLEGKGRTAG</sequence>
<organism evidence="1 2">
    <name type="scientific">Dorcoceras hygrometricum</name>
    <dbReference type="NCBI Taxonomy" id="472368"/>
    <lineage>
        <taxon>Eukaryota</taxon>
        <taxon>Viridiplantae</taxon>
        <taxon>Streptophyta</taxon>
        <taxon>Embryophyta</taxon>
        <taxon>Tracheophyta</taxon>
        <taxon>Spermatophyta</taxon>
        <taxon>Magnoliopsida</taxon>
        <taxon>eudicotyledons</taxon>
        <taxon>Gunneridae</taxon>
        <taxon>Pentapetalae</taxon>
        <taxon>asterids</taxon>
        <taxon>lamiids</taxon>
        <taxon>Lamiales</taxon>
        <taxon>Gesneriaceae</taxon>
        <taxon>Didymocarpoideae</taxon>
        <taxon>Trichosporeae</taxon>
        <taxon>Loxocarpinae</taxon>
        <taxon>Dorcoceras</taxon>
    </lineage>
</organism>
<evidence type="ECO:0000313" key="2">
    <source>
        <dbReference type="Proteomes" id="UP000250235"/>
    </source>
</evidence>
<dbReference type="Proteomes" id="UP000250235">
    <property type="component" value="Unassembled WGS sequence"/>
</dbReference>
<proteinExistence type="predicted"/>
<dbReference type="EMBL" id="KQ992705">
    <property type="protein sequence ID" value="KZV49874.1"/>
    <property type="molecule type" value="Genomic_DNA"/>
</dbReference>
<name>A0A2Z7CYQ7_9LAMI</name>
<reference evidence="1 2" key="1">
    <citation type="journal article" date="2015" name="Proc. Natl. Acad. Sci. U.S.A.">
        <title>The resurrection genome of Boea hygrometrica: A blueprint for survival of dehydration.</title>
        <authorList>
            <person name="Xiao L."/>
            <person name="Yang G."/>
            <person name="Zhang L."/>
            <person name="Yang X."/>
            <person name="Zhao S."/>
            <person name="Ji Z."/>
            <person name="Zhou Q."/>
            <person name="Hu M."/>
            <person name="Wang Y."/>
            <person name="Chen M."/>
            <person name="Xu Y."/>
            <person name="Jin H."/>
            <person name="Xiao X."/>
            <person name="Hu G."/>
            <person name="Bao F."/>
            <person name="Hu Y."/>
            <person name="Wan P."/>
            <person name="Li L."/>
            <person name="Deng X."/>
            <person name="Kuang T."/>
            <person name="Xiang C."/>
            <person name="Zhu J.K."/>
            <person name="Oliver M.J."/>
            <person name="He Y."/>
        </authorList>
    </citation>
    <scope>NUCLEOTIDE SEQUENCE [LARGE SCALE GENOMIC DNA]</scope>
    <source>
        <strain evidence="2">cv. XS01</strain>
    </source>
</reference>
<evidence type="ECO:0000313" key="1">
    <source>
        <dbReference type="EMBL" id="KZV49874.1"/>
    </source>
</evidence>
<accession>A0A2Z7CYQ7</accession>